<dbReference type="Proteomes" id="UP000887229">
    <property type="component" value="Unassembled WGS sequence"/>
</dbReference>
<dbReference type="InterPro" id="IPR014440">
    <property type="entry name" value="HCCAis_GSTk"/>
</dbReference>
<feature type="active site" description="Nucleophile" evidence="5">
    <location>
        <position position="14"/>
    </location>
</feature>
<dbReference type="GO" id="GO:0004602">
    <property type="term" value="F:glutathione peroxidase activity"/>
    <property type="evidence" value="ECO:0007669"/>
    <property type="project" value="TreeGrafter"/>
</dbReference>
<dbReference type="InterPro" id="IPR036249">
    <property type="entry name" value="Thioredoxin-like_sf"/>
</dbReference>
<dbReference type="GO" id="GO:0005777">
    <property type="term" value="C:peroxisome"/>
    <property type="evidence" value="ECO:0007669"/>
    <property type="project" value="TreeGrafter"/>
</dbReference>
<gene>
    <name evidence="7" type="ORF">F5Z01DRAFT_628761</name>
</gene>
<dbReference type="GO" id="GO:0006749">
    <property type="term" value="P:glutathione metabolic process"/>
    <property type="evidence" value="ECO:0007669"/>
    <property type="project" value="TreeGrafter"/>
</dbReference>
<evidence type="ECO:0000256" key="2">
    <source>
        <dbReference type="ARBA" id="ARBA00022679"/>
    </source>
</evidence>
<dbReference type="InterPro" id="IPR051924">
    <property type="entry name" value="GST_Kappa/NadH"/>
</dbReference>
<evidence type="ECO:0000256" key="1">
    <source>
        <dbReference type="ARBA" id="ARBA00006494"/>
    </source>
</evidence>
<protein>
    <recommendedName>
        <fullName evidence="4">Glutathione S-transferase kappa</fullName>
        <ecNumber evidence="4">2.5.1.18</ecNumber>
    </recommendedName>
</protein>
<dbReference type="PANTHER" id="PTHR42943:SF2">
    <property type="entry name" value="GLUTATHIONE S-TRANSFERASE KAPPA 1"/>
    <property type="match status" value="1"/>
</dbReference>
<feature type="domain" description="DSBA-like thioredoxin" evidence="6">
    <location>
        <begin position="6"/>
        <end position="210"/>
    </location>
</feature>
<evidence type="ECO:0000256" key="4">
    <source>
        <dbReference type="PIRNR" id="PIRNR006386"/>
    </source>
</evidence>
<evidence type="ECO:0000256" key="5">
    <source>
        <dbReference type="PIRSR" id="PIRSR006386-1"/>
    </source>
</evidence>
<evidence type="ECO:0000313" key="8">
    <source>
        <dbReference type="Proteomes" id="UP000887229"/>
    </source>
</evidence>
<evidence type="ECO:0000256" key="3">
    <source>
        <dbReference type="ARBA" id="ARBA00047960"/>
    </source>
</evidence>
<comment type="catalytic activity">
    <reaction evidence="3 4">
        <text>RX + glutathione = an S-substituted glutathione + a halide anion + H(+)</text>
        <dbReference type="Rhea" id="RHEA:16437"/>
        <dbReference type="ChEBI" id="CHEBI:15378"/>
        <dbReference type="ChEBI" id="CHEBI:16042"/>
        <dbReference type="ChEBI" id="CHEBI:17792"/>
        <dbReference type="ChEBI" id="CHEBI:57925"/>
        <dbReference type="ChEBI" id="CHEBI:90779"/>
        <dbReference type="EC" id="2.5.1.18"/>
    </reaction>
</comment>
<dbReference type="GO" id="GO:0004364">
    <property type="term" value="F:glutathione transferase activity"/>
    <property type="evidence" value="ECO:0007669"/>
    <property type="project" value="UniProtKB-UniRule"/>
</dbReference>
<accession>A0A9P7ZES5</accession>
<dbReference type="OrthoDB" id="4664297at2759"/>
<dbReference type="GeneID" id="70292524"/>
<dbReference type="EC" id="2.5.1.18" evidence="4"/>
<keyword evidence="2 4" id="KW-0808">Transferase</keyword>
<dbReference type="RefSeq" id="XP_046114717.1">
    <property type="nucleotide sequence ID" value="XM_046261621.1"/>
</dbReference>
<dbReference type="PIRSF" id="PIRSF006386">
    <property type="entry name" value="HCCAis_GSTk"/>
    <property type="match status" value="1"/>
</dbReference>
<reference evidence="7" key="1">
    <citation type="journal article" date="2021" name="IMA Fungus">
        <title>Genomic characterization of three marine fungi, including Emericellopsis atlantica sp. nov. with signatures of a generalist lifestyle and marine biomass degradation.</title>
        <authorList>
            <person name="Hagestad O.C."/>
            <person name="Hou L."/>
            <person name="Andersen J.H."/>
            <person name="Hansen E.H."/>
            <person name="Altermark B."/>
            <person name="Li C."/>
            <person name="Kuhnert E."/>
            <person name="Cox R.J."/>
            <person name="Crous P.W."/>
            <person name="Spatafora J.W."/>
            <person name="Lail K."/>
            <person name="Amirebrahimi M."/>
            <person name="Lipzen A."/>
            <person name="Pangilinan J."/>
            <person name="Andreopoulos W."/>
            <person name="Hayes R.D."/>
            <person name="Ng V."/>
            <person name="Grigoriev I.V."/>
            <person name="Jackson S.A."/>
            <person name="Sutton T.D.S."/>
            <person name="Dobson A.D.W."/>
            <person name="Rama T."/>
        </authorList>
    </citation>
    <scope>NUCLEOTIDE SEQUENCE</scope>
    <source>
        <strain evidence="7">TS7</strain>
    </source>
</reference>
<comment type="caution">
    <text evidence="7">The sequence shown here is derived from an EMBL/GenBank/DDBJ whole genome shotgun (WGS) entry which is preliminary data.</text>
</comment>
<dbReference type="EMBL" id="MU251273">
    <property type="protein sequence ID" value="KAG9250793.1"/>
    <property type="molecule type" value="Genomic_DNA"/>
</dbReference>
<dbReference type="Pfam" id="PF01323">
    <property type="entry name" value="DSBA"/>
    <property type="match status" value="1"/>
</dbReference>
<name>A0A9P7ZES5_9HYPO</name>
<keyword evidence="8" id="KW-1185">Reference proteome</keyword>
<dbReference type="PANTHER" id="PTHR42943">
    <property type="entry name" value="GLUTATHIONE S-TRANSFERASE KAPPA"/>
    <property type="match status" value="1"/>
</dbReference>
<organism evidence="7 8">
    <name type="scientific">Emericellopsis atlantica</name>
    <dbReference type="NCBI Taxonomy" id="2614577"/>
    <lineage>
        <taxon>Eukaryota</taxon>
        <taxon>Fungi</taxon>
        <taxon>Dikarya</taxon>
        <taxon>Ascomycota</taxon>
        <taxon>Pezizomycotina</taxon>
        <taxon>Sordariomycetes</taxon>
        <taxon>Hypocreomycetidae</taxon>
        <taxon>Hypocreales</taxon>
        <taxon>Bionectriaceae</taxon>
        <taxon>Emericellopsis</taxon>
    </lineage>
</organism>
<dbReference type="FunFam" id="3.40.30.10:FF:000096">
    <property type="entry name" value="Glutathione S-transferase kappa"/>
    <property type="match status" value="1"/>
</dbReference>
<evidence type="ECO:0000259" key="6">
    <source>
        <dbReference type="Pfam" id="PF01323"/>
    </source>
</evidence>
<dbReference type="Gene3D" id="3.40.30.10">
    <property type="entry name" value="Glutaredoxin"/>
    <property type="match status" value="1"/>
</dbReference>
<dbReference type="SUPFAM" id="SSF52833">
    <property type="entry name" value="Thioredoxin-like"/>
    <property type="match status" value="1"/>
</dbReference>
<sequence length="223" mass="25040">MAAPKIVFYFDTVSPFAYIAYYVFRHDPVFAECNITYVPILLGGLFKMCSNTAPIMIKNKDKWIDRERQIWASAFDVPMHQERPPNFPPRTLPIMRALAALGSTSQSSLTSALDALWEEFFVHHARTEEPAELRRNLSKALESQSLADEILRRAASDDADGGKATLTANTEKAFRDGAFGVPWLVCTRSDGQQESFWGVDHLGRLAAFLQLDKPATGKWKSLL</sequence>
<dbReference type="GO" id="GO:0005739">
    <property type="term" value="C:mitochondrion"/>
    <property type="evidence" value="ECO:0007669"/>
    <property type="project" value="TreeGrafter"/>
</dbReference>
<evidence type="ECO:0000313" key="7">
    <source>
        <dbReference type="EMBL" id="KAG9250793.1"/>
    </source>
</evidence>
<dbReference type="AlphaFoldDB" id="A0A9P7ZES5"/>
<proteinExistence type="inferred from homology"/>
<dbReference type="InterPro" id="IPR001853">
    <property type="entry name" value="DSBA-like_thioredoxin_dom"/>
</dbReference>
<comment type="similarity">
    <text evidence="1 4">Belongs to the GST superfamily. Kappa family.</text>
</comment>